<evidence type="ECO:0008006" key="3">
    <source>
        <dbReference type="Google" id="ProtNLM"/>
    </source>
</evidence>
<reference evidence="1 2" key="1">
    <citation type="submission" date="2016-11" db="EMBL/GenBank/DDBJ databases">
        <authorList>
            <person name="Jaros S."/>
            <person name="Januszkiewicz K."/>
            <person name="Wedrychowicz H."/>
        </authorList>
    </citation>
    <scope>NUCLEOTIDE SEQUENCE [LARGE SCALE GENOMIC DNA]</scope>
    <source>
        <strain evidence="1 2">CGMCC 1.6102</strain>
    </source>
</reference>
<keyword evidence="2" id="KW-1185">Reference proteome</keyword>
<proteinExistence type="predicted"/>
<organism evidence="1 2">
    <name type="scientific">Cyclobacterium lianum</name>
    <dbReference type="NCBI Taxonomy" id="388280"/>
    <lineage>
        <taxon>Bacteria</taxon>
        <taxon>Pseudomonadati</taxon>
        <taxon>Bacteroidota</taxon>
        <taxon>Cytophagia</taxon>
        <taxon>Cytophagales</taxon>
        <taxon>Cyclobacteriaceae</taxon>
        <taxon>Cyclobacterium</taxon>
    </lineage>
</organism>
<dbReference type="STRING" id="388280.SAMN04488057_103101"/>
<evidence type="ECO:0000313" key="2">
    <source>
        <dbReference type="Proteomes" id="UP000184513"/>
    </source>
</evidence>
<dbReference type="AlphaFoldDB" id="A0A1M7L4R2"/>
<dbReference type="PROSITE" id="PS51257">
    <property type="entry name" value="PROKAR_LIPOPROTEIN"/>
    <property type="match status" value="1"/>
</dbReference>
<protein>
    <recommendedName>
        <fullName evidence="3">DUF4625 domain-containing protein</fullName>
    </recommendedName>
</protein>
<sequence>MINMKFIHPRYFIPVLSVAGMLSCETAEETPNDLSAPVIGQADGSEHIEPENGEIYGINADHMHVKFSVEDASGIGQVRVNVHANFDGHSHARINNSFARLETNNIFSPTADNPALRFPEGSTRINIDGHETDIFWAGENADLAGPVIAGSYDVGIEATDIFGNQTSYADGSSYIATIQIKTPYAPAISVSNLHEGELEAEAGMPLTIQGTVSRTDHELSSPITFLWVRLAEEGEHHDDDDDGHNHRMADEDFFDKMWGSSAWLEDGNGPDLPHDEMLDLNKILSGENAIIVPASEDHLDLIIRAEDSNGNTTEEVFTIHIE</sequence>
<evidence type="ECO:0000313" key="1">
    <source>
        <dbReference type="EMBL" id="SHM72795.1"/>
    </source>
</evidence>
<accession>A0A1M7L4R2</accession>
<dbReference type="InterPro" id="IPR027829">
    <property type="entry name" value="DUF4625"/>
</dbReference>
<name>A0A1M7L4R2_9BACT</name>
<dbReference type="Proteomes" id="UP000184513">
    <property type="component" value="Unassembled WGS sequence"/>
</dbReference>
<dbReference type="RefSeq" id="WP_245802782.1">
    <property type="nucleotide sequence ID" value="NZ_FRCY01000003.1"/>
</dbReference>
<dbReference type="EMBL" id="FRCY01000003">
    <property type="protein sequence ID" value="SHM72795.1"/>
    <property type="molecule type" value="Genomic_DNA"/>
</dbReference>
<dbReference type="Pfam" id="PF15418">
    <property type="entry name" value="DUF4625"/>
    <property type="match status" value="1"/>
</dbReference>
<gene>
    <name evidence="1" type="ORF">SAMN04488057_103101</name>
</gene>